<evidence type="ECO:0000313" key="11">
    <source>
        <dbReference type="Proteomes" id="UP000254326"/>
    </source>
</evidence>
<dbReference type="GO" id="GO:0005886">
    <property type="term" value="C:plasma membrane"/>
    <property type="evidence" value="ECO:0007669"/>
    <property type="project" value="UniProtKB-SubCell"/>
</dbReference>
<dbReference type="PANTHER" id="PTHR23502:SF132">
    <property type="entry name" value="POLYAMINE TRANSPORTER 2-RELATED"/>
    <property type="match status" value="1"/>
</dbReference>
<gene>
    <name evidence="10" type="ORF">DN730_15630</name>
</gene>
<feature type="transmembrane region" description="Helical" evidence="8">
    <location>
        <begin position="365"/>
        <end position="384"/>
    </location>
</feature>
<accession>A0A370U5T5</accession>
<dbReference type="InterPro" id="IPR011701">
    <property type="entry name" value="MFS"/>
</dbReference>
<dbReference type="NCBIfam" id="TIGR00710">
    <property type="entry name" value="efflux_Bcr_CflA"/>
    <property type="match status" value="1"/>
</dbReference>
<feature type="transmembrane region" description="Helical" evidence="8">
    <location>
        <begin position="40"/>
        <end position="61"/>
    </location>
</feature>
<dbReference type="AlphaFoldDB" id="A0A370U5T5"/>
<feature type="transmembrane region" description="Helical" evidence="8">
    <location>
        <begin position="306"/>
        <end position="327"/>
    </location>
</feature>
<keyword evidence="8" id="KW-0997">Cell inner membrane</keyword>
<feature type="domain" description="Major facilitator superfamily (MFS) profile" evidence="9">
    <location>
        <begin position="4"/>
        <end position="388"/>
    </location>
</feature>
<name>A0A370U5T5_9GAMM</name>
<protein>
    <recommendedName>
        <fullName evidence="8">Bcr/CflA family efflux transporter</fullName>
    </recommendedName>
</protein>
<dbReference type="Proteomes" id="UP000254326">
    <property type="component" value="Unassembled WGS sequence"/>
</dbReference>
<evidence type="ECO:0000256" key="7">
    <source>
        <dbReference type="ARBA" id="ARBA00023136"/>
    </source>
</evidence>
<evidence type="ECO:0000256" key="1">
    <source>
        <dbReference type="ARBA" id="ARBA00004651"/>
    </source>
</evidence>
<dbReference type="InterPro" id="IPR036259">
    <property type="entry name" value="MFS_trans_sf"/>
</dbReference>
<evidence type="ECO:0000256" key="6">
    <source>
        <dbReference type="ARBA" id="ARBA00022989"/>
    </source>
</evidence>
<evidence type="ECO:0000256" key="3">
    <source>
        <dbReference type="ARBA" id="ARBA00022448"/>
    </source>
</evidence>
<dbReference type="GO" id="GO:0015385">
    <property type="term" value="F:sodium:proton antiporter activity"/>
    <property type="evidence" value="ECO:0007669"/>
    <property type="project" value="TreeGrafter"/>
</dbReference>
<feature type="transmembrane region" description="Helical" evidence="8">
    <location>
        <begin position="339"/>
        <end position="359"/>
    </location>
</feature>
<dbReference type="PROSITE" id="PS50850">
    <property type="entry name" value="MFS"/>
    <property type="match status" value="1"/>
</dbReference>
<proteinExistence type="inferred from homology"/>
<evidence type="ECO:0000256" key="4">
    <source>
        <dbReference type="ARBA" id="ARBA00022475"/>
    </source>
</evidence>
<dbReference type="CDD" id="cd17320">
    <property type="entry name" value="MFS_MdfA_MDR_like"/>
    <property type="match status" value="1"/>
</dbReference>
<feature type="transmembrane region" description="Helical" evidence="8">
    <location>
        <begin position="159"/>
        <end position="177"/>
    </location>
</feature>
<comment type="caution">
    <text evidence="10">The sequence shown here is derived from an EMBL/GenBank/DDBJ whole genome shotgun (WGS) entry which is preliminary data.</text>
</comment>
<feature type="transmembrane region" description="Helical" evidence="8">
    <location>
        <begin position="249"/>
        <end position="268"/>
    </location>
</feature>
<feature type="transmembrane region" description="Helical" evidence="8">
    <location>
        <begin position="100"/>
        <end position="119"/>
    </location>
</feature>
<dbReference type="Gene3D" id="1.20.1720.10">
    <property type="entry name" value="Multidrug resistance protein D"/>
    <property type="match status" value="1"/>
</dbReference>
<evidence type="ECO:0000313" key="10">
    <source>
        <dbReference type="EMBL" id="RDL43136.1"/>
    </source>
</evidence>
<dbReference type="Pfam" id="PF07690">
    <property type="entry name" value="MFS_1"/>
    <property type="match status" value="1"/>
</dbReference>
<evidence type="ECO:0000259" key="9">
    <source>
        <dbReference type="PROSITE" id="PS50850"/>
    </source>
</evidence>
<comment type="similarity">
    <text evidence="2 8">Belongs to the major facilitator superfamily. Bcr/CmlA family.</text>
</comment>
<sequence>MQLTLPVILVLGLLSGLTPLAIDAYLPSFPSVAEDLGQDIAHIQLTLSMYLLFFAVFQILYGPISDAVGRRKVIFVGLIIFMMGSLVCVLAPTYELLLTGRIIQAIGGAGVAVTVPAMVKDNLTTNQFAKAMSMIMLVMALAPLVAPILGGAILVAFDWHAIFVFLMILTMIAMFLFHKLIPETLPTDKLSPLSFRHSLTNYYKLIRNPFVLGYILAGAFHFAGLMCFVTGASFVYIKLYGIDEGVFGFLFGLNVITMMAATTINGRYVEKVGIDRLMRYAMYILVADALYLGALCFMTEPPLPALIIGCMLFTGPIGILGSGTMGGAMRRAGSLNGSVAALAGTIRFSAGALSGVVLSTLHNGTFVPMLSIMVACGLCTYIIYQIVQRFEVLSPFSEPNQT</sequence>
<dbReference type="GO" id="GO:0042910">
    <property type="term" value="F:xenobiotic transmembrane transporter activity"/>
    <property type="evidence" value="ECO:0007669"/>
    <property type="project" value="InterPro"/>
</dbReference>
<keyword evidence="11" id="KW-1185">Reference proteome</keyword>
<dbReference type="RefSeq" id="WP_115469087.1">
    <property type="nucleotide sequence ID" value="NZ_QKRA01000009.1"/>
</dbReference>
<organism evidence="10 11">
    <name type="scientific">Marinomonas piezotolerans</name>
    <dbReference type="NCBI Taxonomy" id="2213058"/>
    <lineage>
        <taxon>Bacteria</taxon>
        <taxon>Pseudomonadati</taxon>
        <taxon>Pseudomonadota</taxon>
        <taxon>Gammaproteobacteria</taxon>
        <taxon>Oceanospirillales</taxon>
        <taxon>Oceanospirillaceae</taxon>
        <taxon>Marinomonas</taxon>
    </lineage>
</organism>
<reference evidence="10 11" key="1">
    <citation type="submission" date="2018-06" db="EMBL/GenBank/DDBJ databases">
        <title>Marinomonas sp. YLB-05 draft genome sequence.</title>
        <authorList>
            <person name="Yu L."/>
            <person name="Tang X."/>
        </authorList>
    </citation>
    <scope>NUCLEOTIDE SEQUENCE [LARGE SCALE GENOMIC DNA]</scope>
    <source>
        <strain evidence="10 11">YLB-05</strain>
    </source>
</reference>
<keyword evidence="7 8" id="KW-0472">Membrane</keyword>
<keyword evidence="3 8" id="KW-0813">Transport</keyword>
<feature type="transmembrane region" description="Helical" evidence="8">
    <location>
        <begin position="73"/>
        <end position="94"/>
    </location>
</feature>
<keyword evidence="4" id="KW-1003">Cell membrane</keyword>
<feature type="transmembrane region" description="Helical" evidence="8">
    <location>
        <begin position="280"/>
        <end position="300"/>
    </location>
</feature>
<dbReference type="GO" id="GO:1990961">
    <property type="term" value="P:xenobiotic detoxification by transmembrane export across the plasma membrane"/>
    <property type="evidence" value="ECO:0007669"/>
    <property type="project" value="InterPro"/>
</dbReference>
<dbReference type="InterPro" id="IPR004812">
    <property type="entry name" value="Efflux_drug-R_Bcr/CmlA"/>
</dbReference>
<evidence type="ECO:0000256" key="2">
    <source>
        <dbReference type="ARBA" id="ARBA00006236"/>
    </source>
</evidence>
<dbReference type="EMBL" id="QKRA01000009">
    <property type="protein sequence ID" value="RDL43136.1"/>
    <property type="molecule type" value="Genomic_DNA"/>
</dbReference>
<dbReference type="InterPro" id="IPR020846">
    <property type="entry name" value="MFS_dom"/>
</dbReference>
<dbReference type="SUPFAM" id="SSF103473">
    <property type="entry name" value="MFS general substrate transporter"/>
    <property type="match status" value="1"/>
</dbReference>
<evidence type="ECO:0000256" key="8">
    <source>
        <dbReference type="RuleBase" id="RU365088"/>
    </source>
</evidence>
<dbReference type="PANTHER" id="PTHR23502">
    <property type="entry name" value="MAJOR FACILITATOR SUPERFAMILY"/>
    <property type="match status" value="1"/>
</dbReference>
<comment type="caution">
    <text evidence="8">Lacks conserved residue(s) required for the propagation of feature annotation.</text>
</comment>
<feature type="transmembrane region" description="Helical" evidence="8">
    <location>
        <begin position="211"/>
        <end position="237"/>
    </location>
</feature>
<evidence type="ECO:0000256" key="5">
    <source>
        <dbReference type="ARBA" id="ARBA00022692"/>
    </source>
</evidence>
<feature type="transmembrane region" description="Helical" evidence="8">
    <location>
        <begin position="131"/>
        <end position="153"/>
    </location>
</feature>
<keyword evidence="6 8" id="KW-1133">Transmembrane helix</keyword>
<dbReference type="NCBIfam" id="NF008314">
    <property type="entry name" value="PRK11102.1"/>
    <property type="match status" value="1"/>
</dbReference>
<dbReference type="OrthoDB" id="9814303at2"/>
<keyword evidence="5 8" id="KW-0812">Transmembrane</keyword>
<comment type="subcellular location">
    <subcellularLocation>
        <location evidence="8">Cell inner membrane</location>
        <topology evidence="8">Multi-pass membrane protein</topology>
    </subcellularLocation>
    <subcellularLocation>
        <location evidence="1">Cell membrane</location>
        <topology evidence="1">Multi-pass membrane protein</topology>
    </subcellularLocation>
</comment>